<organism evidence="1 2">
    <name type="scientific">Karstenula rhodostoma CBS 690.94</name>
    <dbReference type="NCBI Taxonomy" id="1392251"/>
    <lineage>
        <taxon>Eukaryota</taxon>
        <taxon>Fungi</taxon>
        <taxon>Dikarya</taxon>
        <taxon>Ascomycota</taxon>
        <taxon>Pezizomycotina</taxon>
        <taxon>Dothideomycetes</taxon>
        <taxon>Pleosporomycetidae</taxon>
        <taxon>Pleosporales</taxon>
        <taxon>Massarineae</taxon>
        <taxon>Didymosphaeriaceae</taxon>
        <taxon>Karstenula</taxon>
    </lineage>
</organism>
<dbReference type="Proteomes" id="UP000799764">
    <property type="component" value="Unassembled WGS sequence"/>
</dbReference>
<accession>A0A9P4U9D2</accession>
<keyword evidence="2" id="KW-1185">Reference proteome</keyword>
<protein>
    <submittedName>
        <fullName evidence="1">Uncharacterized protein</fullName>
    </submittedName>
</protein>
<comment type="caution">
    <text evidence="1">The sequence shown here is derived from an EMBL/GenBank/DDBJ whole genome shotgun (WGS) entry which is preliminary data.</text>
</comment>
<reference evidence="1" key="1">
    <citation type="journal article" date="2020" name="Stud. Mycol.">
        <title>101 Dothideomycetes genomes: a test case for predicting lifestyles and emergence of pathogens.</title>
        <authorList>
            <person name="Haridas S."/>
            <person name="Albert R."/>
            <person name="Binder M."/>
            <person name="Bloem J."/>
            <person name="Labutti K."/>
            <person name="Salamov A."/>
            <person name="Andreopoulos B."/>
            <person name="Baker S."/>
            <person name="Barry K."/>
            <person name="Bills G."/>
            <person name="Bluhm B."/>
            <person name="Cannon C."/>
            <person name="Castanera R."/>
            <person name="Culley D."/>
            <person name="Daum C."/>
            <person name="Ezra D."/>
            <person name="Gonzalez J."/>
            <person name="Henrissat B."/>
            <person name="Kuo A."/>
            <person name="Liang C."/>
            <person name="Lipzen A."/>
            <person name="Lutzoni F."/>
            <person name="Magnuson J."/>
            <person name="Mondo S."/>
            <person name="Nolan M."/>
            <person name="Ohm R."/>
            <person name="Pangilinan J."/>
            <person name="Park H.-J."/>
            <person name="Ramirez L."/>
            <person name="Alfaro M."/>
            <person name="Sun H."/>
            <person name="Tritt A."/>
            <person name="Yoshinaga Y."/>
            <person name="Zwiers L.-H."/>
            <person name="Turgeon B."/>
            <person name="Goodwin S."/>
            <person name="Spatafora J."/>
            <person name="Crous P."/>
            <person name="Grigoriev I."/>
        </authorList>
    </citation>
    <scope>NUCLEOTIDE SEQUENCE</scope>
    <source>
        <strain evidence="1">CBS 690.94</strain>
    </source>
</reference>
<sequence length="197" mass="22293">MDHLENAYDLAGKLGLSQSHYSTPRGPHIAFGAQHPPRRIPPHVRSLNVREDRGGVYICLYQNWGPPCIYHRPSFFPNYPLCWTSRGLLGKEPPLTPIGSIGLNVDTACFGFKGETNTNCTPRMQGVDKKWDMMRFPGIWGDKTSNTYWSVKCVWDDGKLEGYNGLWNATNATFEQYAPKPRGGRRVGDERGWFTAE</sequence>
<proteinExistence type="predicted"/>
<gene>
    <name evidence="1" type="ORF">P171DRAFT_523788</name>
</gene>
<evidence type="ECO:0000313" key="1">
    <source>
        <dbReference type="EMBL" id="KAF2441876.1"/>
    </source>
</evidence>
<name>A0A9P4U9D2_9PLEO</name>
<dbReference type="OrthoDB" id="10386227at2759"/>
<dbReference type="AlphaFoldDB" id="A0A9P4U9D2"/>
<dbReference type="EMBL" id="MU001505">
    <property type="protein sequence ID" value="KAF2441876.1"/>
    <property type="molecule type" value="Genomic_DNA"/>
</dbReference>
<evidence type="ECO:0000313" key="2">
    <source>
        <dbReference type="Proteomes" id="UP000799764"/>
    </source>
</evidence>